<dbReference type="Proteomes" id="UP000254461">
    <property type="component" value="Unassembled WGS sequence"/>
</dbReference>
<organism evidence="1 2">
    <name type="scientific">Streptococcus equi subsp. equi</name>
    <dbReference type="NCBI Taxonomy" id="148942"/>
    <lineage>
        <taxon>Bacteria</taxon>
        <taxon>Bacillati</taxon>
        <taxon>Bacillota</taxon>
        <taxon>Bacilli</taxon>
        <taxon>Lactobacillales</taxon>
        <taxon>Streptococcaceae</taxon>
        <taxon>Streptococcus</taxon>
    </lineage>
</organism>
<accession>A0A380JTE6</accession>
<evidence type="ECO:0000313" key="2">
    <source>
        <dbReference type="Proteomes" id="UP000254461"/>
    </source>
</evidence>
<reference evidence="1 2" key="1">
    <citation type="submission" date="2018-06" db="EMBL/GenBank/DDBJ databases">
        <authorList>
            <consortium name="Pathogen Informatics"/>
            <person name="Doyle S."/>
        </authorList>
    </citation>
    <scope>NUCLEOTIDE SEQUENCE [LARGE SCALE GENOMIC DNA]</scope>
    <source>
        <strain evidence="1 2">NCTC12092</strain>
    </source>
</reference>
<dbReference type="AlphaFoldDB" id="A0A380JTE6"/>
<name>A0A380JTE6_9STRE</name>
<evidence type="ECO:0000313" key="1">
    <source>
        <dbReference type="EMBL" id="SUN47336.1"/>
    </source>
</evidence>
<protein>
    <submittedName>
        <fullName evidence="1">Uncharacterized protein</fullName>
    </submittedName>
</protein>
<sequence>MSITDSSYRKLAEQVYNVEPREAKSNNVVRYGTDRRETS</sequence>
<proteinExistence type="predicted"/>
<gene>
    <name evidence="1" type="ORF">NCTC12092_01397</name>
</gene>
<dbReference type="EMBL" id="UHFF01000002">
    <property type="protein sequence ID" value="SUN47336.1"/>
    <property type="molecule type" value="Genomic_DNA"/>
</dbReference>